<proteinExistence type="inferred from homology"/>
<dbReference type="PANTHER" id="PTHR42964">
    <property type="entry name" value="ENOYL-COA HYDRATASE"/>
    <property type="match status" value="1"/>
</dbReference>
<comment type="caution">
    <text evidence="2">The sequence shown here is derived from an EMBL/GenBank/DDBJ whole genome shotgun (WGS) entry which is preliminary data.</text>
</comment>
<dbReference type="InterPro" id="IPR014748">
    <property type="entry name" value="Enoyl-CoA_hydra_C"/>
</dbReference>
<accession>A0A8J3L9I4</accession>
<dbReference type="CDD" id="cd06558">
    <property type="entry name" value="crotonase-like"/>
    <property type="match status" value="1"/>
</dbReference>
<dbReference type="EMBL" id="BONJ01000029">
    <property type="protein sequence ID" value="GIG16872.1"/>
    <property type="molecule type" value="Genomic_DNA"/>
</dbReference>
<dbReference type="AlphaFoldDB" id="A0A8J3L9I4"/>
<gene>
    <name evidence="2" type="primary">paaG_1</name>
    <name evidence="2" type="ORF">Cme02nite_52040</name>
</gene>
<evidence type="ECO:0000256" key="1">
    <source>
        <dbReference type="ARBA" id="ARBA00005254"/>
    </source>
</evidence>
<dbReference type="SUPFAM" id="SSF52096">
    <property type="entry name" value="ClpP/crotonase"/>
    <property type="match status" value="1"/>
</dbReference>
<dbReference type="Proteomes" id="UP000660339">
    <property type="component" value="Unassembled WGS sequence"/>
</dbReference>
<protein>
    <submittedName>
        <fullName evidence="2">Enoyl-CoA hydratase</fullName>
    </submittedName>
</protein>
<dbReference type="GO" id="GO:0003824">
    <property type="term" value="F:catalytic activity"/>
    <property type="evidence" value="ECO:0007669"/>
    <property type="project" value="UniProtKB-ARBA"/>
</dbReference>
<dbReference type="Gene3D" id="3.90.226.10">
    <property type="entry name" value="2-enoyl-CoA Hydratase, Chain A, domain 1"/>
    <property type="match status" value="1"/>
</dbReference>
<name>A0A8J3L9I4_9ACTN</name>
<dbReference type="InterPro" id="IPR051683">
    <property type="entry name" value="Enoyl-CoA_Hydratase/Isomerase"/>
</dbReference>
<dbReference type="Pfam" id="PF00378">
    <property type="entry name" value="ECH_1"/>
    <property type="match status" value="1"/>
</dbReference>
<organism evidence="2 3">
    <name type="scientific">Catellatospora methionotrophica</name>
    <dbReference type="NCBI Taxonomy" id="121620"/>
    <lineage>
        <taxon>Bacteria</taxon>
        <taxon>Bacillati</taxon>
        <taxon>Actinomycetota</taxon>
        <taxon>Actinomycetes</taxon>
        <taxon>Micromonosporales</taxon>
        <taxon>Micromonosporaceae</taxon>
        <taxon>Catellatospora</taxon>
    </lineage>
</organism>
<dbReference type="Gene3D" id="1.10.12.10">
    <property type="entry name" value="Lyase 2-enoyl-coa Hydratase, Chain A, domain 2"/>
    <property type="match status" value="1"/>
</dbReference>
<sequence length="272" mass="27971">MSSPDAHLVRATHARGVTTITLDSPHNRNALSHRLMTELLAALAEANADDRVRVIVLDHTGPAFCSGADLAETAAAAKSGQMPAALLGDVLGAVARSAKPVVAAVRGPARAGGLGLIAAADLAVCTAAATFAFSEVRLGVVPALISATVLPRLAPRAAAELYLTGDVFDGARAAAIGLVTATAPDDDVDAIVARWCDSLVRGAPASLATAKELLRRRAEPELDAELAYLSEISLRFFGSAEGREGVAAFREKRDAAWVPRPDEDGAAVADTP</sequence>
<evidence type="ECO:0000313" key="2">
    <source>
        <dbReference type="EMBL" id="GIG16872.1"/>
    </source>
</evidence>
<dbReference type="PANTHER" id="PTHR42964:SF1">
    <property type="entry name" value="POLYKETIDE BIOSYNTHESIS ENOYL-COA HYDRATASE PKSH-RELATED"/>
    <property type="match status" value="1"/>
</dbReference>
<dbReference type="InterPro" id="IPR029045">
    <property type="entry name" value="ClpP/crotonase-like_dom_sf"/>
</dbReference>
<dbReference type="InterPro" id="IPR001753">
    <property type="entry name" value="Enoyl-CoA_hydra/iso"/>
</dbReference>
<reference evidence="2" key="1">
    <citation type="submission" date="2021-01" db="EMBL/GenBank/DDBJ databases">
        <title>Whole genome shotgun sequence of Catellatospora methionotrophica NBRC 14553.</title>
        <authorList>
            <person name="Komaki H."/>
            <person name="Tamura T."/>
        </authorList>
    </citation>
    <scope>NUCLEOTIDE SEQUENCE</scope>
    <source>
        <strain evidence="2">NBRC 14553</strain>
    </source>
</reference>
<comment type="similarity">
    <text evidence="1">Belongs to the enoyl-CoA hydratase/isomerase family.</text>
</comment>
<evidence type="ECO:0000313" key="3">
    <source>
        <dbReference type="Proteomes" id="UP000660339"/>
    </source>
</evidence>
<keyword evidence="3" id="KW-1185">Reference proteome</keyword>
<dbReference type="RefSeq" id="WP_166386337.1">
    <property type="nucleotide sequence ID" value="NZ_BAAATT010000015.1"/>
</dbReference>